<accession>A0A2S5T210</accession>
<dbReference type="EMBL" id="PSNY01000018">
    <property type="protein sequence ID" value="PPE68897.1"/>
    <property type="molecule type" value="Genomic_DNA"/>
</dbReference>
<comment type="caution">
    <text evidence="1">The sequence shown here is derived from an EMBL/GenBank/DDBJ whole genome shotgun (WGS) entry which is preliminary data.</text>
</comment>
<reference evidence="2 4" key="2">
    <citation type="submission" date="2019-03" db="EMBL/GenBank/DDBJ databases">
        <title>Genomic Encyclopedia of Type Strains, Phase IV (KMG-IV): sequencing the most valuable type-strain genomes for metagenomic binning, comparative biology and taxonomic classification.</title>
        <authorList>
            <person name="Goeker M."/>
        </authorList>
    </citation>
    <scope>NUCLEOTIDE SEQUENCE [LARGE SCALE GENOMIC DNA]</scope>
    <source>
        <strain evidence="2 4">DSM 15264</strain>
    </source>
</reference>
<evidence type="ECO:0000313" key="2">
    <source>
        <dbReference type="EMBL" id="TCP08503.1"/>
    </source>
</evidence>
<evidence type="ECO:0000313" key="3">
    <source>
        <dbReference type="Proteomes" id="UP000239406"/>
    </source>
</evidence>
<gene>
    <name evidence="1" type="ORF">C1702_14980</name>
    <name evidence="2" type="ORF">EV676_1025</name>
</gene>
<name>A0A2S5T210_9BURK</name>
<keyword evidence="3" id="KW-1185">Reference proteome</keyword>
<dbReference type="EMBL" id="SLXF01000002">
    <property type="protein sequence ID" value="TCP08503.1"/>
    <property type="molecule type" value="Genomic_DNA"/>
</dbReference>
<reference evidence="1 3" key="1">
    <citation type="submission" date="2018-02" db="EMBL/GenBank/DDBJ databases">
        <title>Reclassifiation of [Polyangium] brachysporum DSM 7029 as Guopingzhaonella breviflexa gen. nov., sp. nov., a member of the family Comamonadaceae.</title>
        <authorList>
            <person name="Tang B."/>
        </authorList>
    </citation>
    <scope>NUCLEOTIDE SEQUENCE [LARGE SCALE GENOMIC DNA]</scope>
    <source>
        <strain evidence="1 3">DSM 15344</strain>
    </source>
</reference>
<dbReference type="Proteomes" id="UP000239406">
    <property type="component" value="Unassembled WGS sequence"/>
</dbReference>
<evidence type="ECO:0000313" key="1">
    <source>
        <dbReference type="EMBL" id="PPE68897.1"/>
    </source>
</evidence>
<dbReference type="RefSeq" id="WP_104358521.1">
    <property type="nucleotide sequence ID" value="NZ_CALFFA010000065.1"/>
</dbReference>
<dbReference type="AlphaFoldDB" id="A0A2S5T210"/>
<organism evidence="1 3">
    <name type="scientific">Caldimonas thermodepolymerans</name>
    <dbReference type="NCBI Taxonomy" id="215580"/>
    <lineage>
        <taxon>Bacteria</taxon>
        <taxon>Pseudomonadati</taxon>
        <taxon>Pseudomonadota</taxon>
        <taxon>Betaproteobacteria</taxon>
        <taxon>Burkholderiales</taxon>
        <taxon>Sphaerotilaceae</taxon>
        <taxon>Caldimonas</taxon>
    </lineage>
</organism>
<evidence type="ECO:0008006" key="5">
    <source>
        <dbReference type="Google" id="ProtNLM"/>
    </source>
</evidence>
<evidence type="ECO:0000313" key="4">
    <source>
        <dbReference type="Proteomes" id="UP000294772"/>
    </source>
</evidence>
<dbReference type="Proteomes" id="UP000294772">
    <property type="component" value="Unassembled WGS sequence"/>
</dbReference>
<sequence length="110" mass="12522">MPPWFTFWTHVADIAFGTPEVMHRRLSMMGQPGPWPLATVLESQRMVWEKALAAWQTGVVLCTAAWPALWLGAARPQATLEAVRLANRAMLPYSRAVNANVRRLRKARRR</sequence>
<protein>
    <recommendedName>
        <fullName evidence="5">Glycosyl-4,4'-diaponeurosporenoate acyltransferase</fullName>
    </recommendedName>
</protein>
<dbReference type="OrthoDB" id="5625573at2"/>
<proteinExistence type="predicted"/>